<proteinExistence type="predicted"/>
<dbReference type="OrthoDB" id="1921953at2759"/>
<comment type="caution">
    <text evidence="1">The sequence shown here is derived from an EMBL/GenBank/DDBJ whole genome shotgun (WGS) entry which is preliminary data.</text>
</comment>
<name>A0A3M0K2F6_HIRRU</name>
<protein>
    <submittedName>
        <fullName evidence="1">Uncharacterized protein</fullName>
    </submittedName>
</protein>
<accession>A0A3M0K2F6</accession>
<dbReference type="AlphaFoldDB" id="A0A3M0K2F6"/>
<dbReference type="Proteomes" id="UP000269221">
    <property type="component" value="Unassembled WGS sequence"/>
</dbReference>
<gene>
    <name evidence="1" type="ORF">DUI87_16904</name>
</gene>
<organism evidence="1 2">
    <name type="scientific">Hirundo rustica rustica</name>
    <dbReference type="NCBI Taxonomy" id="333673"/>
    <lineage>
        <taxon>Eukaryota</taxon>
        <taxon>Metazoa</taxon>
        <taxon>Chordata</taxon>
        <taxon>Craniata</taxon>
        <taxon>Vertebrata</taxon>
        <taxon>Euteleostomi</taxon>
        <taxon>Archelosauria</taxon>
        <taxon>Archosauria</taxon>
        <taxon>Dinosauria</taxon>
        <taxon>Saurischia</taxon>
        <taxon>Theropoda</taxon>
        <taxon>Coelurosauria</taxon>
        <taxon>Aves</taxon>
        <taxon>Neognathae</taxon>
        <taxon>Neoaves</taxon>
        <taxon>Telluraves</taxon>
        <taxon>Australaves</taxon>
        <taxon>Passeriformes</taxon>
        <taxon>Sylvioidea</taxon>
        <taxon>Hirundinidae</taxon>
        <taxon>Hirundo</taxon>
    </lineage>
</organism>
<keyword evidence="2" id="KW-1185">Reference proteome</keyword>
<evidence type="ECO:0000313" key="2">
    <source>
        <dbReference type="Proteomes" id="UP000269221"/>
    </source>
</evidence>
<reference evidence="1 2" key="1">
    <citation type="submission" date="2018-07" db="EMBL/GenBank/DDBJ databases">
        <title>A high quality draft genome assembly of the barn swallow (H. rustica rustica).</title>
        <authorList>
            <person name="Formenti G."/>
            <person name="Chiara M."/>
            <person name="Poveda L."/>
            <person name="Francoijs K.-J."/>
            <person name="Bonisoli-Alquati A."/>
            <person name="Canova L."/>
            <person name="Gianfranceschi L."/>
            <person name="Horner D.S."/>
            <person name="Saino N."/>
        </authorList>
    </citation>
    <scope>NUCLEOTIDE SEQUENCE [LARGE SCALE GENOMIC DNA]</scope>
    <source>
        <strain evidence="1">Chelidonia</strain>
        <tissue evidence="1">Blood</tissue>
    </source>
</reference>
<dbReference type="EMBL" id="QRBI01000120">
    <property type="protein sequence ID" value="RMC07435.1"/>
    <property type="molecule type" value="Genomic_DNA"/>
</dbReference>
<sequence length="86" mass="9592">MKFTKAESQSNPKHKYRLGREWLESNPGENLGALADEKLNLSQACELASQKANHILDCMKSTMNSRLKEAILHSHEISPGPLHPAL</sequence>
<evidence type="ECO:0000313" key="1">
    <source>
        <dbReference type="EMBL" id="RMC07435.1"/>
    </source>
</evidence>
<dbReference type="STRING" id="333673.A0A3M0K2F6"/>